<evidence type="ECO:0000313" key="2">
    <source>
        <dbReference type="EMBL" id="GAY75441.1"/>
    </source>
</evidence>
<gene>
    <name evidence="2" type="ORF">NBRC111894_995</name>
</gene>
<protein>
    <submittedName>
        <fullName evidence="2">Transposase</fullName>
    </submittedName>
</protein>
<accession>A0A4Y1Z975</accession>
<reference evidence="2 3" key="1">
    <citation type="submission" date="2017-11" db="EMBL/GenBank/DDBJ databases">
        <title>Draft Genome Sequence of Sporolactobacillus inulinus NBRC 111894 Isolated from Koso, a Japanese Sugar-Vegetable Fermented Beverage.</title>
        <authorList>
            <person name="Chiou T.Y."/>
            <person name="Oshima K."/>
            <person name="Suda W."/>
            <person name="Hattori M."/>
            <person name="Takahashi T."/>
        </authorList>
    </citation>
    <scope>NUCLEOTIDE SEQUENCE [LARGE SCALE GENOMIC DNA]</scope>
    <source>
        <strain evidence="2 3">NBRC111894</strain>
    </source>
</reference>
<proteinExistence type="predicted"/>
<sequence>MNFSSCIIVINLVECFSPKQVVLTYQKRGTMENYIKEAKSVFSMVQLSSQKFQINEVRPMLSLLANILTNWMRLLTFLERQKNMRIETIRIRIVKVAGKLVRSAPLYFKLSSRFVYQDFLWKTLGRIQKLQVK</sequence>
<name>A0A4Y1Z975_9BACL</name>
<dbReference type="Pfam" id="PF13701">
    <property type="entry name" value="DDE_Tnp_1_4"/>
    <property type="match status" value="1"/>
</dbReference>
<organism evidence="2 3">
    <name type="scientific">Sporolactobacillus inulinus</name>
    <dbReference type="NCBI Taxonomy" id="2078"/>
    <lineage>
        <taxon>Bacteria</taxon>
        <taxon>Bacillati</taxon>
        <taxon>Bacillota</taxon>
        <taxon>Bacilli</taxon>
        <taxon>Bacillales</taxon>
        <taxon>Sporolactobacillaceae</taxon>
        <taxon>Sporolactobacillus</taxon>
    </lineage>
</organism>
<comment type="caution">
    <text evidence="2">The sequence shown here is derived from an EMBL/GenBank/DDBJ whole genome shotgun (WGS) entry which is preliminary data.</text>
</comment>
<feature type="domain" description="Transposase DDE" evidence="1">
    <location>
        <begin position="8"/>
        <end position="131"/>
    </location>
</feature>
<evidence type="ECO:0000313" key="3">
    <source>
        <dbReference type="Proteomes" id="UP000319716"/>
    </source>
</evidence>
<dbReference type="Proteomes" id="UP000319716">
    <property type="component" value="Unassembled WGS sequence"/>
</dbReference>
<dbReference type="InterPro" id="IPR025668">
    <property type="entry name" value="Tnp_DDE_dom"/>
</dbReference>
<dbReference type="AlphaFoldDB" id="A0A4Y1Z975"/>
<evidence type="ECO:0000259" key="1">
    <source>
        <dbReference type="Pfam" id="PF13701"/>
    </source>
</evidence>
<dbReference type="EMBL" id="BEXB01000005">
    <property type="protein sequence ID" value="GAY75441.1"/>
    <property type="molecule type" value="Genomic_DNA"/>
</dbReference>